<evidence type="ECO:0000259" key="11">
    <source>
        <dbReference type="PROSITE" id="PS51123"/>
    </source>
</evidence>
<feature type="coiled-coil region" evidence="8">
    <location>
        <begin position="76"/>
        <end position="119"/>
    </location>
</feature>
<dbReference type="Gene3D" id="3.30.1330.60">
    <property type="entry name" value="OmpA-like domain"/>
    <property type="match status" value="1"/>
</dbReference>
<feature type="domain" description="OmpA-like" evidence="11">
    <location>
        <begin position="127"/>
        <end position="247"/>
    </location>
</feature>
<evidence type="ECO:0000256" key="6">
    <source>
        <dbReference type="ARBA" id="ARBA00023136"/>
    </source>
</evidence>
<evidence type="ECO:0000256" key="7">
    <source>
        <dbReference type="PROSITE-ProRule" id="PRU00473"/>
    </source>
</evidence>
<feature type="region of interest" description="Disordered" evidence="9">
    <location>
        <begin position="252"/>
        <end position="276"/>
    </location>
</feature>
<comment type="similarity">
    <text evidence="2">Belongs to the MotB family.</text>
</comment>
<keyword evidence="13" id="KW-1185">Reference proteome</keyword>
<comment type="caution">
    <text evidence="12">The sequence shown here is derived from an EMBL/GenBank/DDBJ whole genome shotgun (WGS) entry which is preliminary data.</text>
</comment>
<keyword evidence="12" id="KW-0282">Flagellum</keyword>
<dbReference type="PANTHER" id="PTHR30329:SF20">
    <property type="entry name" value="EXPORTED PROTEIN"/>
    <property type="match status" value="1"/>
</dbReference>
<evidence type="ECO:0000256" key="9">
    <source>
        <dbReference type="SAM" id="MobiDB-lite"/>
    </source>
</evidence>
<keyword evidence="6 7" id="KW-0472">Membrane</keyword>
<evidence type="ECO:0000313" key="13">
    <source>
        <dbReference type="Proteomes" id="UP000005019"/>
    </source>
</evidence>
<dbReference type="eggNOG" id="COG1360">
    <property type="taxonomic scope" value="Bacteria"/>
</dbReference>
<organism evidence="12 13">
    <name type="scientific">Methyloversatilis universalis (strain ATCC BAA-1314 / DSM 25237 / JCM 13912 / CCUG 52030 / FAM5)</name>
    <dbReference type="NCBI Taxonomy" id="1000565"/>
    <lineage>
        <taxon>Bacteria</taxon>
        <taxon>Pseudomonadati</taxon>
        <taxon>Pseudomonadota</taxon>
        <taxon>Betaproteobacteria</taxon>
        <taxon>Nitrosomonadales</taxon>
        <taxon>Sterolibacteriaceae</taxon>
        <taxon>Methyloversatilis</taxon>
    </lineage>
</organism>
<keyword evidence="12" id="KW-0966">Cell projection</keyword>
<evidence type="ECO:0000256" key="1">
    <source>
        <dbReference type="ARBA" id="ARBA00004162"/>
    </source>
</evidence>
<evidence type="ECO:0000256" key="8">
    <source>
        <dbReference type="SAM" id="Coils"/>
    </source>
</evidence>
<evidence type="ECO:0000256" key="3">
    <source>
        <dbReference type="ARBA" id="ARBA00022475"/>
    </source>
</evidence>
<protein>
    <submittedName>
        <fullName evidence="12">Flagellar motor protein MotD</fullName>
    </submittedName>
</protein>
<proteinExistence type="inferred from homology"/>
<gene>
    <name evidence="12" type="ORF">METUNv1_02636</name>
</gene>
<dbReference type="PANTHER" id="PTHR30329">
    <property type="entry name" value="STATOR ELEMENT OF FLAGELLAR MOTOR COMPLEX"/>
    <property type="match status" value="1"/>
</dbReference>
<evidence type="ECO:0000256" key="4">
    <source>
        <dbReference type="ARBA" id="ARBA00022692"/>
    </source>
</evidence>
<comment type="subcellular location">
    <subcellularLocation>
        <location evidence="1">Cell membrane</location>
        <topology evidence="1">Single-pass membrane protein</topology>
    </subcellularLocation>
</comment>
<keyword evidence="12" id="KW-0969">Cilium</keyword>
<dbReference type="Pfam" id="PF00691">
    <property type="entry name" value="OmpA"/>
    <property type="match status" value="1"/>
</dbReference>
<keyword evidence="8" id="KW-0175">Coiled coil</keyword>
<dbReference type="InterPro" id="IPR006665">
    <property type="entry name" value="OmpA-like"/>
</dbReference>
<keyword evidence="3" id="KW-1003">Cell membrane</keyword>
<dbReference type="GO" id="GO:0005886">
    <property type="term" value="C:plasma membrane"/>
    <property type="evidence" value="ECO:0007669"/>
    <property type="project" value="UniProtKB-SubCell"/>
</dbReference>
<dbReference type="AlphaFoldDB" id="F5REB8"/>
<keyword evidence="5 10" id="KW-1133">Transmembrane helix</keyword>
<dbReference type="Proteomes" id="UP000005019">
    <property type="component" value="Unassembled WGS sequence"/>
</dbReference>
<evidence type="ECO:0000256" key="2">
    <source>
        <dbReference type="ARBA" id="ARBA00008914"/>
    </source>
</evidence>
<dbReference type="OrthoDB" id="9815217at2"/>
<dbReference type="InterPro" id="IPR050330">
    <property type="entry name" value="Bact_OuterMem_StrucFunc"/>
</dbReference>
<evidence type="ECO:0000256" key="10">
    <source>
        <dbReference type="SAM" id="Phobius"/>
    </source>
</evidence>
<dbReference type="InterPro" id="IPR036737">
    <property type="entry name" value="OmpA-like_sf"/>
</dbReference>
<dbReference type="RefSeq" id="WP_008062414.1">
    <property type="nucleotide sequence ID" value="NZ_AFHG01000052.1"/>
</dbReference>
<accession>F5REB8</accession>
<dbReference type="EMBL" id="AFHG01000052">
    <property type="protein sequence ID" value="EGK71249.1"/>
    <property type="molecule type" value="Genomic_DNA"/>
</dbReference>
<dbReference type="STRING" id="1000565.METUNv1_02636"/>
<evidence type="ECO:0000256" key="5">
    <source>
        <dbReference type="ARBA" id="ARBA00022989"/>
    </source>
</evidence>
<evidence type="ECO:0000313" key="12">
    <source>
        <dbReference type="EMBL" id="EGK71249.1"/>
    </source>
</evidence>
<sequence>MRRKRRYVPDSDENHDRWLVSYADLVTLLFAFFVVMYAISQVNEGKYRVLSASLNSAFAAKDGVQLIELPTVAAPRSALQVELEQLRQARAAQKEKERRERAQRTMTELTEALSALTREGQATVTDGALGITVDLDATFLFGRGQTVLEPAARDIITAIAGVLLYTDYPLVIEGHTDSLQPAPGALSNWAISALRAAAVTQVFEEQGVIPARLTAAGLADQRPIAGNDSEEGRAKNRRVSIRIETYSNDRAALNGKPANTPVEVPEGALGSSFPKL</sequence>
<feature type="transmembrane region" description="Helical" evidence="10">
    <location>
        <begin position="20"/>
        <end position="39"/>
    </location>
</feature>
<dbReference type="SUPFAM" id="SSF103088">
    <property type="entry name" value="OmpA-like"/>
    <property type="match status" value="1"/>
</dbReference>
<dbReference type="Pfam" id="PF13677">
    <property type="entry name" value="MotB_plug"/>
    <property type="match status" value="1"/>
</dbReference>
<dbReference type="CDD" id="cd07185">
    <property type="entry name" value="OmpA_C-like"/>
    <property type="match status" value="1"/>
</dbReference>
<dbReference type="PROSITE" id="PS51123">
    <property type="entry name" value="OMPA_2"/>
    <property type="match status" value="1"/>
</dbReference>
<name>F5REB8_METUF</name>
<dbReference type="InterPro" id="IPR025713">
    <property type="entry name" value="MotB-like_N_dom"/>
</dbReference>
<keyword evidence="4 10" id="KW-0812">Transmembrane</keyword>
<reference evidence="12 13" key="1">
    <citation type="journal article" date="2011" name="J. Bacteriol.">
        <title>Genome sequence of Methyloversatilis universalis FAM5T, a methylotrophic representative of the order Rhodocyclales.</title>
        <authorList>
            <person name="Kittichotirat W."/>
            <person name="Good N.M."/>
            <person name="Hall R."/>
            <person name="Bringel F."/>
            <person name="Lajus A."/>
            <person name="Medigue C."/>
            <person name="Smalley N.E."/>
            <person name="Beck D."/>
            <person name="Bumgarner R."/>
            <person name="Vuilleumier S."/>
            <person name="Kalyuzhnaya M.G."/>
        </authorList>
    </citation>
    <scope>NUCLEOTIDE SEQUENCE [LARGE SCALE GENOMIC DNA]</scope>
    <source>
        <strain evidence="13">ATCC BAA-1314 / JCM 13912 / FAM5</strain>
    </source>
</reference>